<dbReference type="RefSeq" id="WP_047251418.1">
    <property type="nucleotide sequence ID" value="NZ_CP011367.1"/>
</dbReference>
<organism evidence="3 4">
    <name type="scientific">Thioalkalivibrio versutus</name>
    <dbReference type="NCBI Taxonomy" id="106634"/>
    <lineage>
        <taxon>Bacteria</taxon>
        <taxon>Pseudomonadati</taxon>
        <taxon>Pseudomonadota</taxon>
        <taxon>Gammaproteobacteria</taxon>
        <taxon>Chromatiales</taxon>
        <taxon>Ectothiorhodospiraceae</taxon>
        <taxon>Thioalkalivibrio</taxon>
    </lineage>
</organism>
<gene>
    <name evidence="3" type="ORF">TVD_09070</name>
</gene>
<evidence type="ECO:0000313" key="4">
    <source>
        <dbReference type="Proteomes" id="UP000064201"/>
    </source>
</evidence>
<keyword evidence="1" id="KW-0472">Membrane</keyword>
<dbReference type="PATRIC" id="fig|106634.4.peg.1855"/>
<dbReference type="PANTHER" id="PTHR35287">
    <property type="entry name" value="SI:ZFOS-911D5.4"/>
    <property type="match status" value="1"/>
</dbReference>
<evidence type="ECO:0000313" key="3">
    <source>
        <dbReference type="EMBL" id="AKJ95497.1"/>
    </source>
</evidence>
<dbReference type="Proteomes" id="UP000064201">
    <property type="component" value="Chromosome"/>
</dbReference>
<dbReference type="PROSITE" id="PS50965">
    <property type="entry name" value="NERD"/>
    <property type="match status" value="1"/>
</dbReference>
<dbReference type="OrthoDB" id="5782056at2"/>
<keyword evidence="1" id="KW-0812">Transmembrane</keyword>
<sequence>MANTRYVTANRLTEESKAIQAKGRNLVLILGLPVAVAAFFIHPLVGLVALAGVAALYGSIGGSAVIEAGARGEDAALDWLSKLPDSFAIFNQVDLPSEQSRTGMVEADLVVTGPEAVFVIEVKHNNGAIDCDESRSQWTVSKTGRRGNRYGKEMRNPIRQVKKQVWLLSEYLKSRKAKRWIQPIVLFTHPDVSLGRSSDLSVPVLTGPEVVEYIRNFKPERPRPVKENTVQAIATLKG</sequence>
<evidence type="ECO:0000259" key="2">
    <source>
        <dbReference type="PROSITE" id="PS50965"/>
    </source>
</evidence>
<feature type="transmembrane region" description="Helical" evidence="1">
    <location>
        <begin position="26"/>
        <end position="57"/>
    </location>
</feature>
<reference evidence="3 4" key="1">
    <citation type="submission" date="2015-04" db="EMBL/GenBank/DDBJ databases">
        <title>Complete Sequence for the Genome of the Thioalkalivibrio versutus D301.</title>
        <authorList>
            <person name="Mu T."/>
            <person name="Zhou J."/>
            <person name="Xu X."/>
        </authorList>
    </citation>
    <scope>NUCLEOTIDE SEQUENCE [LARGE SCALE GENOMIC DNA]</scope>
    <source>
        <strain evidence="3 4">D301</strain>
    </source>
</reference>
<protein>
    <recommendedName>
        <fullName evidence="2">NERD domain-containing protein</fullName>
    </recommendedName>
</protein>
<dbReference type="EMBL" id="CP011367">
    <property type="protein sequence ID" value="AKJ95497.1"/>
    <property type="molecule type" value="Genomic_DNA"/>
</dbReference>
<dbReference type="Pfam" id="PF08378">
    <property type="entry name" value="NERD"/>
    <property type="match status" value="1"/>
</dbReference>
<dbReference type="STRING" id="106634.TVD_09070"/>
<keyword evidence="1" id="KW-1133">Transmembrane helix</keyword>
<dbReference type="AlphaFoldDB" id="A0A0G3G7M7"/>
<name>A0A0G3G7M7_9GAMM</name>
<keyword evidence="4" id="KW-1185">Reference proteome</keyword>
<dbReference type="InterPro" id="IPR011528">
    <property type="entry name" value="NERD"/>
</dbReference>
<proteinExistence type="predicted"/>
<dbReference type="KEGG" id="tvr:TVD_09070"/>
<evidence type="ECO:0000256" key="1">
    <source>
        <dbReference type="SAM" id="Phobius"/>
    </source>
</evidence>
<feature type="domain" description="NERD" evidence="2">
    <location>
        <begin position="68"/>
        <end position="191"/>
    </location>
</feature>
<dbReference type="PANTHER" id="PTHR35287:SF1">
    <property type="entry name" value="SI:ZFOS-911D5.4"/>
    <property type="match status" value="1"/>
</dbReference>
<accession>A0A0G3G7M7</accession>